<gene>
    <name evidence="5" type="ORF">A374_15698</name>
</gene>
<accession>I8AFT3</accession>
<evidence type="ECO:0000256" key="3">
    <source>
        <dbReference type="ARBA" id="ARBA00022801"/>
    </source>
</evidence>
<dbReference type="PRINTS" id="PR00413">
    <property type="entry name" value="HADHALOGNASE"/>
</dbReference>
<dbReference type="InterPro" id="IPR023214">
    <property type="entry name" value="HAD_sf"/>
</dbReference>
<dbReference type="GO" id="GO:0044281">
    <property type="term" value="P:small molecule metabolic process"/>
    <property type="evidence" value="ECO:0007669"/>
    <property type="project" value="UniProtKB-ARBA"/>
</dbReference>
<proteinExistence type="predicted"/>
<dbReference type="RefSeq" id="WP_007203212.1">
    <property type="nucleotide sequence ID" value="NZ_AKKV01000036.1"/>
</dbReference>
<keyword evidence="2" id="KW-0479">Metal-binding</keyword>
<dbReference type="SUPFAM" id="SSF56784">
    <property type="entry name" value="HAD-like"/>
    <property type="match status" value="1"/>
</dbReference>
<dbReference type="GO" id="GO:0046872">
    <property type="term" value="F:metal ion binding"/>
    <property type="evidence" value="ECO:0007669"/>
    <property type="project" value="UniProtKB-KW"/>
</dbReference>
<dbReference type="PANTHER" id="PTHR46470:SF2">
    <property type="entry name" value="GLYCERALDEHYDE 3-PHOSPHATE PHOSPHATASE"/>
    <property type="match status" value="1"/>
</dbReference>
<evidence type="ECO:0000313" key="5">
    <source>
        <dbReference type="EMBL" id="EIT84244.1"/>
    </source>
</evidence>
<dbReference type="InterPro" id="IPR036412">
    <property type="entry name" value="HAD-like_sf"/>
</dbReference>
<dbReference type="eggNOG" id="COG0546">
    <property type="taxonomic scope" value="Bacteria"/>
</dbReference>
<dbReference type="InterPro" id="IPR041492">
    <property type="entry name" value="HAD_2"/>
</dbReference>
<dbReference type="InterPro" id="IPR006549">
    <property type="entry name" value="HAD-SF_hydro_IIIA"/>
</dbReference>
<dbReference type="NCBIfam" id="TIGR01549">
    <property type="entry name" value="HAD-SF-IA-v1"/>
    <property type="match status" value="1"/>
</dbReference>
<reference evidence="5 6" key="1">
    <citation type="journal article" date="2012" name="J. Bacteriol.">
        <title>Genome of Bacillus macauensis ZFHKF-1, a Long-Chain-Forming Bacterium.</title>
        <authorList>
            <person name="Cai L."/>
            <person name="Zhang T."/>
        </authorList>
    </citation>
    <scope>NUCLEOTIDE SEQUENCE [LARGE SCALE GENOMIC DNA]</scope>
    <source>
        <strain evidence="5 6">ZFHKF-1</strain>
    </source>
</reference>
<keyword evidence="6" id="KW-1185">Reference proteome</keyword>
<dbReference type="AlphaFoldDB" id="I8AFT3"/>
<sequence length="193" mass="22307">MRHIPKAEYSARFIELDHRGYVWKDQVYQRLVSEYSITKISWEQLLQDYVKECKNHCVPFPHLIEMLTELKKSGFALGIITNGYGQLQMNHIRALGIASYVDVIVISEWEGIKKPDARIFYRALNKLHCHPHESVYVGDHPINDLKAARAVGMTGIWKRDAQWNDVDADAMVDELGEIPMVVQNLSYITKLHT</sequence>
<dbReference type="PANTHER" id="PTHR46470">
    <property type="entry name" value="N-ACYLNEURAMINATE-9-PHOSPHATASE"/>
    <property type="match status" value="1"/>
</dbReference>
<evidence type="ECO:0000313" key="6">
    <source>
        <dbReference type="Proteomes" id="UP000004080"/>
    </source>
</evidence>
<organism evidence="5 6">
    <name type="scientific">Fictibacillus macauensis ZFHKF-1</name>
    <dbReference type="NCBI Taxonomy" id="1196324"/>
    <lineage>
        <taxon>Bacteria</taxon>
        <taxon>Bacillati</taxon>
        <taxon>Bacillota</taxon>
        <taxon>Bacilli</taxon>
        <taxon>Bacillales</taxon>
        <taxon>Fictibacillaceae</taxon>
        <taxon>Fictibacillus</taxon>
    </lineage>
</organism>
<comment type="cofactor">
    <cofactor evidence="1">
        <name>Mg(2+)</name>
        <dbReference type="ChEBI" id="CHEBI:18420"/>
    </cofactor>
</comment>
<dbReference type="Proteomes" id="UP000004080">
    <property type="component" value="Unassembled WGS sequence"/>
</dbReference>
<dbReference type="PATRIC" id="fig|1196324.3.peg.3212"/>
<dbReference type="STRING" id="1196324.A374_15698"/>
<dbReference type="Pfam" id="PF13419">
    <property type="entry name" value="HAD_2"/>
    <property type="match status" value="1"/>
</dbReference>
<comment type="caution">
    <text evidence="5">The sequence shown here is derived from an EMBL/GenBank/DDBJ whole genome shotgun (WGS) entry which is preliminary data.</text>
</comment>
<dbReference type="NCBIfam" id="TIGR01662">
    <property type="entry name" value="HAD-SF-IIIA"/>
    <property type="match status" value="1"/>
</dbReference>
<name>I8AFT3_9BACL</name>
<keyword evidence="4" id="KW-0460">Magnesium</keyword>
<evidence type="ECO:0000256" key="2">
    <source>
        <dbReference type="ARBA" id="ARBA00022723"/>
    </source>
</evidence>
<keyword evidence="3" id="KW-0378">Hydrolase</keyword>
<dbReference type="EMBL" id="AKKV01000036">
    <property type="protein sequence ID" value="EIT84244.1"/>
    <property type="molecule type" value="Genomic_DNA"/>
</dbReference>
<evidence type="ECO:0000256" key="4">
    <source>
        <dbReference type="ARBA" id="ARBA00022842"/>
    </source>
</evidence>
<protein>
    <submittedName>
        <fullName evidence="5">L-2-haloalkanoic acid dehalogenase</fullName>
    </submittedName>
</protein>
<evidence type="ECO:0000256" key="1">
    <source>
        <dbReference type="ARBA" id="ARBA00001946"/>
    </source>
</evidence>
<dbReference type="NCBIfam" id="TIGR01509">
    <property type="entry name" value="HAD-SF-IA-v3"/>
    <property type="match status" value="1"/>
</dbReference>
<dbReference type="InterPro" id="IPR051400">
    <property type="entry name" value="HAD-like_hydrolase"/>
</dbReference>
<dbReference type="InterPro" id="IPR006439">
    <property type="entry name" value="HAD-SF_hydro_IA"/>
</dbReference>
<dbReference type="GO" id="GO:0016791">
    <property type="term" value="F:phosphatase activity"/>
    <property type="evidence" value="ECO:0007669"/>
    <property type="project" value="TreeGrafter"/>
</dbReference>
<dbReference type="Gene3D" id="3.40.50.1000">
    <property type="entry name" value="HAD superfamily/HAD-like"/>
    <property type="match status" value="1"/>
</dbReference>